<dbReference type="InterPro" id="IPR004789">
    <property type="entry name" value="Acetalactate_synth_ssu"/>
</dbReference>
<sequence>MSKRAVLELKVRNHPGTMSHVCGLFARRAYNMEGILCMPMSDSKFSKIWLLVDEDKRLDQVILQTNKLIDVQEITQHAAPHEVFEKLECFFNS</sequence>
<dbReference type="InterPro" id="IPR002912">
    <property type="entry name" value="ACT_dom"/>
</dbReference>
<dbReference type="GO" id="GO:0003984">
    <property type="term" value="F:acetolactate synthase activity"/>
    <property type="evidence" value="ECO:0007669"/>
    <property type="project" value="UniProtKB-EC"/>
</dbReference>
<dbReference type="GO" id="GO:1990610">
    <property type="term" value="F:acetolactate synthase regulator activity"/>
    <property type="evidence" value="ECO:0007669"/>
    <property type="project" value="InterPro"/>
</dbReference>
<evidence type="ECO:0000256" key="5">
    <source>
        <dbReference type="ARBA" id="ARBA00013145"/>
    </source>
</evidence>
<dbReference type="OrthoDB" id="9787365at2"/>
<evidence type="ECO:0000256" key="2">
    <source>
        <dbReference type="ARBA" id="ARBA00005025"/>
    </source>
</evidence>
<dbReference type="GO" id="GO:0005829">
    <property type="term" value="C:cytosol"/>
    <property type="evidence" value="ECO:0007669"/>
    <property type="project" value="TreeGrafter"/>
</dbReference>
<comment type="pathway">
    <text evidence="1">Amino-acid biosynthesis; L-isoleucine biosynthesis; L-isoleucine from 2-oxobutanoate: step 1/4.</text>
</comment>
<dbReference type="PANTHER" id="PTHR30239:SF4">
    <property type="entry name" value="ACETOLACTATE SYNTHASE ISOZYME 1 SMALL SUBUNIT"/>
    <property type="match status" value="1"/>
</dbReference>
<keyword evidence="6" id="KW-0028">Amino-acid biosynthesis</keyword>
<dbReference type="NCBIfam" id="NF006036">
    <property type="entry name" value="PRK08178.1"/>
    <property type="match status" value="1"/>
</dbReference>
<gene>
    <name evidence="10" type="ORF">EDC56_1062</name>
</gene>
<evidence type="ECO:0000256" key="6">
    <source>
        <dbReference type="ARBA" id="ARBA00022605"/>
    </source>
</evidence>
<comment type="pathway">
    <text evidence="2">Amino-acid biosynthesis; L-valine biosynthesis; L-valine from pyruvate: step 1/4.</text>
</comment>
<comment type="subunit">
    <text evidence="4">Dimer of large and small chains.</text>
</comment>
<evidence type="ECO:0000313" key="10">
    <source>
        <dbReference type="EMBL" id="ROS05528.1"/>
    </source>
</evidence>
<comment type="catalytic activity">
    <reaction evidence="8">
        <text>2 pyruvate + H(+) = (2S)-2-acetolactate + CO2</text>
        <dbReference type="Rhea" id="RHEA:25249"/>
        <dbReference type="ChEBI" id="CHEBI:15361"/>
        <dbReference type="ChEBI" id="CHEBI:15378"/>
        <dbReference type="ChEBI" id="CHEBI:16526"/>
        <dbReference type="ChEBI" id="CHEBI:58476"/>
        <dbReference type="EC" id="2.2.1.6"/>
    </reaction>
</comment>
<dbReference type="GO" id="GO:0009097">
    <property type="term" value="P:isoleucine biosynthetic process"/>
    <property type="evidence" value="ECO:0007669"/>
    <property type="project" value="UniProtKB-UniPathway"/>
</dbReference>
<evidence type="ECO:0000259" key="9">
    <source>
        <dbReference type="PROSITE" id="PS51671"/>
    </source>
</evidence>
<name>A0A3N2E0B4_9GAMM</name>
<evidence type="ECO:0000313" key="11">
    <source>
        <dbReference type="Proteomes" id="UP000275394"/>
    </source>
</evidence>
<feature type="domain" description="ACT" evidence="9">
    <location>
        <begin position="6"/>
        <end position="79"/>
    </location>
</feature>
<dbReference type="InterPro" id="IPR054480">
    <property type="entry name" value="AHAS_small-like_ACT"/>
</dbReference>
<dbReference type="InterPro" id="IPR039557">
    <property type="entry name" value="AHAS_ACT"/>
</dbReference>
<evidence type="ECO:0000256" key="4">
    <source>
        <dbReference type="ARBA" id="ARBA00011744"/>
    </source>
</evidence>
<dbReference type="EMBL" id="RKHR01000003">
    <property type="protein sequence ID" value="ROS05528.1"/>
    <property type="molecule type" value="Genomic_DNA"/>
</dbReference>
<dbReference type="UniPathway" id="UPA00047">
    <property type="reaction ID" value="UER00055"/>
</dbReference>
<reference evidence="10 11" key="1">
    <citation type="submission" date="2018-11" db="EMBL/GenBank/DDBJ databases">
        <title>Genomic Encyclopedia of Type Strains, Phase IV (KMG-IV): sequencing the most valuable type-strain genomes for metagenomic binning, comparative biology and taxonomic classification.</title>
        <authorList>
            <person name="Goeker M."/>
        </authorList>
    </citation>
    <scope>NUCLEOTIDE SEQUENCE [LARGE SCALE GENOMIC DNA]</scope>
    <source>
        <strain evidence="10 11">DSM 100316</strain>
    </source>
</reference>
<dbReference type="Pfam" id="PF22629">
    <property type="entry name" value="ACT_AHAS_ss"/>
    <property type="match status" value="1"/>
</dbReference>
<dbReference type="GO" id="GO:0009099">
    <property type="term" value="P:L-valine biosynthetic process"/>
    <property type="evidence" value="ECO:0007669"/>
    <property type="project" value="UniProtKB-UniPathway"/>
</dbReference>
<dbReference type="PROSITE" id="PS51671">
    <property type="entry name" value="ACT"/>
    <property type="match status" value="1"/>
</dbReference>
<proteinExistence type="inferred from homology"/>
<organism evidence="10 11">
    <name type="scientific">Sinobacterium caligoides</name>
    <dbReference type="NCBI Taxonomy" id="933926"/>
    <lineage>
        <taxon>Bacteria</taxon>
        <taxon>Pseudomonadati</taxon>
        <taxon>Pseudomonadota</taxon>
        <taxon>Gammaproteobacteria</taxon>
        <taxon>Cellvibrionales</taxon>
        <taxon>Spongiibacteraceae</taxon>
        <taxon>Sinobacterium</taxon>
    </lineage>
</organism>
<evidence type="ECO:0000256" key="1">
    <source>
        <dbReference type="ARBA" id="ARBA00004974"/>
    </source>
</evidence>
<keyword evidence="7" id="KW-0100">Branched-chain amino acid biosynthesis</keyword>
<keyword evidence="11" id="KW-1185">Reference proteome</keyword>
<protein>
    <recommendedName>
        <fullName evidence="5">acetolactate synthase</fullName>
        <ecNumber evidence="5">2.2.1.6</ecNumber>
    </recommendedName>
</protein>
<dbReference type="EC" id="2.2.1.6" evidence="5"/>
<dbReference type="PANTHER" id="PTHR30239">
    <property type="entry name" value="ACETOLACTATE SYNTHASE SMALL SUBUNIT"/>
    <property type="match status" value="1"/>
</dbReference>
<comment type="similarity">
    <text evidence="3">Belongs to the acetolactate synthase small subunit family.</text>
</comment>
<dbReference type="Gene3D" id="3.30.70.260">
    <property type="match status" value="1"/>
</dbReference>
<comment type="caution">
    <text evidence="10">The sequence shown here is derived from an EMBL/GenBank/DDBJ whole genome shotgun (WGS) entry which is preliminary data.</text>
</comment>
<dbReference type="CDD" id="cd04878">
    <property type="entry name" value="ACT_AHAS"/>
    <property type="match status" value="1"/>
</dbReference>
<dbReference type="UniPathway" id="UPA00049">
    <property type="reaction ID" value="UER00059"/>
</dbReference>
<accession>A0A3N2E0B4</accession>
<dbReference type="AlphaFoldDB" id="A0A3N2E0B4"/>
<evidence type="ECO:0000256" key="3">
    <source>
        <dbReference type="ARBA" id="ARBA00006341"/>
    </source>
</evidence>
<evidence type="ECO:0000256" key="8">
    <source>
        <dbReference type="ARBA" id="ARBA00048670"/>
    </source>
</evidence>
<evidence type="ECO:0000256" key="7">
    <source>
        <dbReference type="ARBA" id="ARBA00023304"/>
    </source>
</evidence>
<dbReference type="InterPro" id="IPR045865">
    <property type="entry name" value="ACT-like_dom_sf"/>
</dbReference>
<dbReference type="RefSeq" id="WP_123711427.1">
    <property type="nucleotide sequence ID" value="NZ_RKHR01000003.1"/>
</dbReference>
<dbReference type="Proteomes" id="UP000275394">
    <property type="component" value="Unassembled WGS sequence"/>
</dbReference>
<dbReference type="SUPFAM" id="SSF55021">
    <property type="entry name" value="ACT-like"/>
    <property type="match status" value="1"/>
</dbReference>